<feature type="non-terminal residue" evidence="1">
    <location>
        <position position="197"/>
    </location>
</feature>
<dbReference type="AlphaFoldDB" id="A0A087U690"/>
<dbReference type="EMBL" id="KK118394">
    <property type="protein sequence ID" value="KFM72879.1"/>
    <property type="molecule type" value="Genomic_DNA"/>
</dbReference>
<accession>A0A087U690</accession>
<name>A0A087U690_STEMI</name>
<reference evidence="1 2" key="1">
    <citation type="submission" date="2013-11" db="EMBL/GenBank/DDBJ databases">
        <title>Genome sequencing of Stegodyphus mimosarum.</title>
        <authorList>
            <person name="Bechsgaard J."/>
        </authorList>
    </citation>
    <scope>NUCLEOTIDE SEQUENCE [LARGE SCALE GENOMIC DNA]</scope>
</reference>
<proteinExistence type="predicted"/>
<dbReference type="OrthoDB" id="6434150at2759"/>
<keyword evidence="2" id="KW-1185">Reference proteome</keyword>
<dbReference type="Proteomes" id="UP000054359">
    <property type="component" value="Unassembled WGS sequence"/>
</dbReference>
<evidence type="ECO:0000313" key="2">
    <source>
        <dbReference type="Proteomes" id="UP000054359"/>
    </source>
</evidence>
<evidence type="ECO:0008006" key="3">
    <source>
        <dbReference type="Google" id="ProtNLM"/>
    </source>
</evidence>
<dbReference type="OMA" id="WYKTITE"/>
<gene>
    <name evidence="1" type="ORF">X975_06004</name>
</gene>
<organism evidence="1 2">
    <name type="scientific">Stegodyphus mimosarum</name>
    <name type="common">African social velvet spider</name>
    <dbReference type="NCBI Taxonomy" id="407821"/>
    <lineage>
        <taxon>Eukaryota</taxon>
        <taxon>Metazoa</taxon>
        <taxon>Ecdysozoa</taxon>
        <taxon>Arthropoda</taxon>
        <taxon>Chelicerata</taxon>
        <taxon>Arachnida</taxon>
        <taxon>Araneae</taxon>
        <taxon>Araneomorphae</taxon>
        <taxon>Entelegynae</taxon>
        <taxon>Eresoidea</taxon>
        <taxon>Eresidae</taxon>
        <taxon>Stegodyphus</taxon>
    </lineage>
</organism>
<sequence length="197" mass="22632">MFVKWTDSHKLRISEEKTTMIFIGRKGKMRRNPSVKIKGVPIKCKNTLKYLGFTISNTLSWIPHIKDLKQKCALLTNSMTKTMGLNWGTPPKVLRLWYKTITERILLYGASIWGLNMTKSMCRLLNSIQRHQLLLVTKGYRTTSTASLQILAGIPPLDLQAQRESLLGRLDTKLWNRLYLTNDYELKAPSNLGHPAF</sequence>
<protein>
    <recommendedName>
        <fullName evidence="3">RNA-directed DNA polymerase from mobile element jockey</fullName>
    </recommendedName>
</protein>
<dbReference type="STRING" id="407821.A0A087U690"/>
<evidence type="ECO:0000313" key="1">
    <source>
        <dbReference type="EMBL" id="KFM72879.1"/>
    </source>
</evidence>